<dbReference type="GO" id="GO:0005814">
    <property type="term" value="C:centriole"/>
    <property type="evidence" value="ECO:0007669"/>
    <property type="project" value="UniProtKB-SubCell"/>
</dbReference>
<dbReference type="GeneID" id="42003498"/>
<dbReference type="OrthoDB" id="1741334at2759"/>
<keyword evidence="7 12" id="KW-0067">ATP-binding</keyword>
<dbReference type="GO" id="GO:0016226">
    <property type="term" value="P:iron-sulfur cluster assembly"/>
    <property type="evidence" value="ECO:0007669"/>
    <property type="project" value="UniProtKB-UniRule"/>
</dbReference>
<comment type="function">
    <text evidence="10">Component of the cytosolic iron-sulfur (Fe/S) protein assembly (CIA) machinery. Required for maturation of extramitochondrial Fe-S proteins. The NUBP1-NUBP2 heterotetramer forms a Fe-S scaffold complex, mediating the de novo assembly of an Fe-S cluster and its transfer to target apoproteins. Negatively regulates cilium formation and structure.</text>
</comment>
<accession>A0A507C6Y4</accession>
<keyword evidence="9 12" id="KW-0411">Iron-sulfur</keyword>
<keyword evidence="8 12" id="KW-0408">Iron</keyword>
<feature type="binding site" evidence="12">
    <location>
        <position position="198"/>
    </location>
    <ligand>
        <name>[4Fe-4S] cluster</name>
        <dbReference type="ChEBI" id="CHEBI:49883"/>
        <note>ligand shared between dimeric partners</note>
    </ligand>
</feature>
<comment type="subunit">
    <text evidence="11">Heterotetramer of 2 NUBP1 and 2 NUBP2 chains. Interacts with KIFC1. Interacts with NUBP1.</text>
</comment>
<dbReference type="GO" id="GO:0005829">
    <property type="term" value="C:cytosol"/>
    <property type="evidence" value="ECO:0007669"/>
    <property type="project" value="TreeGrafter"/>
</dbReference>
<dbReference type="STRING" id="1806994.A0A507C6Y4"/>
<comment type="subcellular location">
    <subcellularLocation>
        <location evidence="2">Cytoplasm</location>
        <location evidence="2">Cytoskeleton</location>
        <location evidence="2">Cilium axoneme</location>
    </subcellularLocation>
    <subcellularLocation>
        <location evidence="1">Cytoplasm</location>
        <location evidence="1">Cytoskeleton</location>
        <location evidence="1">Microtubule organizing center</location>
        <location evidence="1">Centrosome</location>
        <location evidence="1">Centriole</location>
    </subcellularLocation>
</comment>
<keyword evidence="14" id="KW-1185">Reference proteome</keyword>
<keyword evidence="6 12" id="KW-0547">Nucleotide-binding</keyword>
<proteinExistence type="inferred from homology"/>
<comment type="function">
    <text evidence="12">Component of the cytosolic iron-sulfur (Fe/S) protein assembly (CIA) machinery. Required for maturation of extramitochondrial Fe-S proteins. The NBP35-CFD1 heterotetramer forms a Fe-S scaffold complex, mediating the de novo assembly of an Fe-S cluster and its transfer to target apoproteins.</text>
</comment>
<dbReference type="RefSeq" id="XP_031025788.1">
    <property type="nucleotide sequence ID" value="XM_031168201.1"/>
</dbReference>
<dbReference type="InterPro" id="IPR033756">
    <property type="entry name" value="YlxH/NBP35"/>
</dbReference>
<name>A0A507C6Y4_9FUNG</name>
<dbReference type="PROSITE" id="PS01215">
    <property type="entry name" value="MRP"/>
    <property type="match status" value="1"/>
</dbReference>
<dbReference type="EMBL" id="QEAO01000009">
    <property type="protein sequence ID" value="TPX35261.1"/>
    <property type="molecule type" value="Genomic_DNA"/>
</dbReference>
<dbReference type="GO" id="GO:0140663">
    <property type="term" value="F:ATP-dependent FeS chaperone activity"/>
    <property type="evidence" value="ECO:0007669"/>
    <property type="project" value="InterPro"/>
</dbReference>
<keyword evidence="3 12" id="KW-0004">4Fe-4S</keyword>
<evidence type="ECO:0000256" key="6">
    <source>
        <dbReference type="ARBA" id="ARBA00022741"/>
    </source>
</evidence>
<dbReference type="PANTHER" id="PTHR23264">
    <property type="entry name" value="NUCLEOTIDE-BINDING PROTEIN NBP35 YEAST -RELATED"/>
    <property type="match status" value="1"/>
</dbReference>
<comment type="caution">
    <text evidence="13">The sequence shown here is derived from an EMBL/GenBank/DDBJ whole genome shotgun (WGS) entry which is preliminary data.</text>
</comment>
<dbReference type="Gene3D" id="3.40.50.300">
    <property type="entry name" value="P-loop containing nucleotide triphosphate hydrolases"/>
    <property type="match status" value="1"/>
</dbReference>
<evidence type="ECO:0000256" key="10">
    <source>
        <dbReference type="ARBA" id="ARBA00053368"/>
    </source>
</evidence>
<comment type="similarity">
    <text evidence="12">Belongs to the Mrp/NBP35 ATP-binding proteins family. NUBP2/CFD1 subfamily.</text>
</comment>
<evidence type="ECO:0000256" key="1">
    <source>
        <dbReference type="ARBA" id="ARBA00004114"/>
    </source>
</evidence>
<dbReference type="GO" id="GO:0046872">
    <property type="term" value="F:metal ion binding"/>
    <property type="evidence" value="ECO:0007669"/>
    <property type="project" value="UniProtKB-KW"/>
</dbReference>
<evidence type="ECO:0000256" key="5">
    <source>
        <dbReference type="ARBA" id="ARBA00022723"/>
    </source>
</evidence>
<dbReference type="InterPro" id="IPR027417">
    <property type="entry name" value="P-loop_NTPase"/>
</dbReference>
<sequence length="298" mass="32193">MADEVATNLAGVKHIVLVLSGKGGVGKSTVSTELALSLHASGKRVGVLDIDLTGPSIPRMFGLNDRQVLQASTGWVPVYADEEQRLAVMSLGFLLRNKDDAVIWRGPKKNAMIKQFLTDVTWGSLDYLIIDTPPGTSDEHISIAEYLKEHNPEGAVIVTTPQAVSLSDVRKELSFCKKVKIPILGIVENMSGYICPHCAEHHDLFSSGGGEALATEFQVPFLGRVPLDSSLTTMVEQDGGSFVNRFKDSNLYPVFMGITQKVVSTCEPVVAPNGHHENEVVKELGNTGHDSQSGDQVQ</sequence>
<dbReference type="HAMAP" id="MF_02040">
    <property type="entry name" value="Mrp_NBP35"/>
    <property type="match status" value="1"/>
</dbReference>
<dbReference type="InterPro" id="IPR000808">
    <property type="entry name" value="Mrp-like_CS"/>
</dbReference>
<evidence type="ECO:0000256" key="9">
    <source>
        <dbReference type="ARBA" id="ARBA00023014"/>
    </source>
</evidence>
<evidence type="ECO:0000256" key="7">
    <source>
        <dbReference type="ARBA" id="ARBA00022840"/>
    </source>
</evidence>
<dbReference type="CDD" id="cd02037">
    <property type="entry name" value="Mrp_NBP35"/>
    <property type="match status" value="1"/>
</dbReference>
<keyword evidence="5 12" id="KW-0479">Metal-binding</keyword>
<evidence type="ECO:0000313" key="14">
    <source>
        <dbReference type="Proteomes" id="UP000319731"/>
    </source>
</evidence>
<gene>
    <name evidence="13" type="ORF">SmJEL517_g02273</name>
</gene>
<dbReference type="AlphaFoldDB" id="A0A507C6Y4"/>
<dbReference type="Proteomes" id="UP000319731">
    <property type="component" value="Unassembled WGS sequence"/>
</dbReference>
<evidence type="ECO:0000256" key="8">
    <source>
        <dbReference type="ARBA" id="ARBA00023004"/>
    </source>
</evidence>
<evidence type="ECO:0000256" key="12">
    <source>
        <dbReference type="HAMAP-Rule" id="MF_03039"/>
    </source>
</evidence>
<evidence type="ECO:0000256" key="3">
    <source>
        <dbReference type="ARBA" id="ARBA00022485"/>
    </source>
</evidence>
<dbReference type="GO" id="GO:0005524">
    <property type="term" value="F:ATP binding"/>
    <property type="evidence" value="ECO:0007669"/>
    <property type="project" value="UniProtKB-KW"/>
</dbReference>
<evidence type="ECO:0000256" key="4">
    <source>
        <dbReference type="ARBA" id="ARBA00022490"/>
    </source>
</evidence>
<reference evidence="13 14" key="1">
    <citation type="journal article" date="2019" name="Sci. Rep.">
        <title>Comparative genomics of chytrid fungi reveal insights into the obligate biotrophic and pathogenic lifestyle of Synchytrium endobioticum.</title>
        <authorList>
            <person name="van de Vossenberg B.T.L.H."/>
            <person name="Warris S."/>
            <person name="Nguyen H.D.T."/>
            <person name="van Gent-Pelzer M.P.E."/>
            <person name="Joly D.L."/>
            <person name="van de Geest H.C."/>
            <person name="Bonants P.J.M."/>
            <person name="Smith D.S."/>
            <person name="Levesque C.A."/>
            <person name="van der Lee T.A.J."/>
        </authorList>
    </citation>
    <scope>NUCLEOTIDE SEQUENCE [LARGE SCALE GENOMIC DNA]</scope>
    <source>
        <strain evidence="13 14">JEL517</strain>
    </source>
</reference>
<dbReference type="InterPro" id="IPR019591">
    <property type="entry name" value="Mrp/NBP35_ATP-bd"/>
</dbReference>
<evidence type="ECO:0000256" key="2">
    <source>
        <dbReference type="ARBA" id="ARBA00004430"/>
    </source>
</evidence>
<dbReference type="GO" id="GO:0005930">
    <property type="term" value="C:axoneme"/>
    <property type="evidence" value="ECO:0007669"/>
    <property type="project" value="UniProtKB-SubCell"/>
</dbReference>
<feature type="binding site" evidence="12">
    <location>
        <position position="195"/>
    </location>
    <ligand>
        <name>[4Fe-4S] cluster</name>
        <dbReference type="ChEBI" id="CHEBI:49883"/>
        <note>ligand shared between dimeric partners</note>
    </ligand>
</feature>
<dbReference type="InterPro" id="IPR028600">
    <property type="entry name" value="NUBP2/Cfd1_eukaryotes"/>
</dbReference>
<dbReference type="FunFam" id="3.40.50.300:FF:000796">
    <property type="entry name" value="Cytosolic Fe-S cluster assembly factor NUBP2"/>
    <property type="match status" value="1"/>
</dbReference>
<evidence type="ECO:0000256" key="11">
    <source>
        <dbReference type="ARBA" id="ARBA00065349"/>
    </source>
</evidence>
<dbReference type="PANTHER" id="PTHR23264:SF19">
    <property type="entry name" value="CYTOSOLIC FE-S CLUSTER ASSEMBLY FACTOR NUBP2"/>
    <property type="match status" value="1"/>
</dbReference>
<dbReference type="Pfam" id="PF10609">
    <property type="entry name" value="ParA"/>
    <property type="match status" value="1"/>
</dbReference>
<feature type="binding site" evidence="12">
    <location>
        <begin position="21"/>
        <end position="28"/>
    </location>
    <ligand>
        <name>ATP</name>
        <dbReference type="ChEBI" id="CHEBI:30616"/>
    </ligand>
</feature>
<evidence type="ECO:0000313" key="13">
    <source>
        <dbReference type="EMBL" id="TPX35261.1"/>
    </source>
</evidence>
<dbReference type="SUPFAM" id="SSF52540">
    <property type="entry name" value="P-loop containing nucleoside triphosphate hydrolases"/>
    <property type="match status" value="1"/>
</dbReference>
<dbReference type="HAMAP" id="MF_03039">
    <property type="entry name" value="NUBP2"/>
    <property type="match status" value="1"/>
</dbReference>
<protein>
    <submittedName>
        <fullName evidence="13">Uncharacterized protein</fullName>
    </submittedName>
</protein>
<organism evidence="13 14">
    <name type="scientific">Synchytrium microbalum</name>
    <dbReference type="NCBI Taxonomy" id="1806994"/>
    <lineage>
        <taxon>Eukaryota</taxon>
        <taxon>Fungi</taxon>
        <taxon>Fungi incertae sedis</taxon>
        <taxon>Chytridiomycota</taxon>
        <taxon>Chytridiomycota incertae sedis</taxon>
        <taxon>Chytridiomycetes</taxon>
        <taxon>Synchytriales</taxon>
        <taxon>Synchytriaceae</taxon>
        <taxon>Synchytrium</taxon>
    </lineage>
</organism>
<dbReference type="GO" id="GO:0005634">
    <property type="term" value="C:nucleus"/>
    <property type="evidence" value="ECO:0007669"/>
    <property type="project" value="UniProtKB-ARBA"/>
</dbReference>
<keyword evidence="4 12" id="KW-0963">Cytoplasm</keyword>
<dbReference type="GO" id="GO:0051539">
    <property type="term" value="F:4 iron, 4 sulfur cluster binding"/>
    <property type="evidence" value="ECO:0007669"/>
    <property type="project" value="UniProtKB-UniRule"/>
</dbReference>